<accession>A0AAU7Y5B8</accession>
<evidence type="ECO:0000259" key="1">
    <source>
        <dbReference type="Pfam" id="PF14301"/>
    </source>
</evidence>
<feature type="domain" description="DUF4376" evidence="1">
    <location>
        <begin position="52"/>
        <end position="160"/>
    </location>
</feature>
<evidence type="ECO:0000313" key="2">
    <source>
        <dbReference type="EMBL" id="XBY65158.1"/>
    </source>
</evidence>
<sequence length="174" mass="18885">MKYYVNADGRYLGGWDAEPPEGAVEVESAPSDARQPWLGDGWGDIPAEPITTAAVDAERNRRISTGFEFGGHIFQSRLPDGVNPGDWEVFSGKALEALIAVMGGAQTGDLRWSDPDEDFAWIAADNSRVPMDAQTVIELGKAASAHRSRCTFAGSDLKAKSPIPADYSDDKWWP</sequence>
<reference evidence="2" key="1">
    <citation type="submission" date="2023-08" db="EMBL/GenBank/DDBJ databases">
        <title>Increased levels of nutrients transform a symbiont into a lethal pathobiont.</title>
        <authorList>
            <person name="Lachnit T."/>
            <person name="Ulrich L."/>
            <person name="Willmer F.M."/>
            <person name="Hasenbein T."/>
            <person name="Steiner L.X."/>
            <person name="Wolters M."/>
            <person name="Herbst E.M."/>
            <person name="Deines P."/>
        </authorList>
    </citation>
    <scope>NUCLEOTIDE SEQUENCE</scope>
    <source>
        <strain evidence="2">T3</strain>
    </source>
</reference>
<name>A0AAU7Y5B8_9PSED</name>
<organism evidence="2">
    <name type="scientific">Pseudomonas solani</name>
    <dbReference type="NCBI Taxonomy" id="2731552"/>
    <lineage>
        <taxon>Bacteria</taxon>
        <taxon>Pseudomonadati</taxon>
        <taxon>Pseudomonadota</taxon>
        <taxon>Gammaproteobacteria</taxon>
        <taxon>Pseudomonadales</taxon>
        <taxon>Pseudomonadaceae</taxon>
        <taxon>Pseudomonas</taxon>
    </lineage>
</organism>
<dbReference type="RefSeq" id="WP_350447762.1">
    <property type="nucleotide sequence ID" value="NZ_CP158373.1"/>
</dbReference>
<proteinExistence type="predicted"/>
<protein>
    <recommendedName>
        <fullName evidence="1">DUF4376 domain-containing protein</fullName>
    </recommendedName>
</protein>
<dbReference type="InterPro" id="IPR025484">
    <property type="entry name" value="DUF4376"/>
</dbReference>
<dbReference type="EMBL" id="CP158373">
    <property type="protein sequence ID" value="XBY65158.1"/>
    <property type="molecule type" value="Genomic_DNA"/>
</dbReference>
<dbReference type="Pfam" id="PF14301">
    <property type="entry name" value="DUF4376"/>
    <property type="match status" value="1"/>
</dbReference>
<gene>
    <name evidence="2" type="ORF">ABS648_05155</name>
</gene>
<dbReference type="AlphaFoldDB" id="A0AAU7Y5B8"/>